<keyword evidence="3" id="KW-1185">Reference proteome</keyword>
<evidence type="ECO:0000313" key="2">
    <source>
        <dbReference type="EMBL" id="ORY73705.1"/>
    </source>
</evidence>
<dbReference type="GeneID" id="63783110"/>
<evidence type="ECO:0008006" key="4">
    <source>
        <dbReference type="Google" id="ProtNLM"/>
    </source>
</evidence>
<organism evidence="2 3">
    <name type="scientific">Protomyces lactucae-debilis</name>
    <dbReference type="NCBI Taxonomy" id="2754530"/>
    <lineage>
        <taxon>Eukaryota</taxon>
        <taxon>Fungi</taxon>
        <taxon>Dikarya</taxon>
        <taxon>Ascomycota</taxon>
        <taxon>Taphrinomycotina</taxon>
        <taxon>Taphrinomycetes</taxon>
        <taxon>Taphrinales</taxon>
        <taxon>Protomycetaceae</taxon>
        <taxon>Protomyces</taxon>
    </lineage>
</organism>
<feature type="chain" id="PRO_5012078940" description="Secreted protein" evidence="1">
    <location>
        <begin position="19"/>
        <end position="128"/>
    </location>
</feature>
<gene>
    <name evidence="2" type="ORF">BCR37DRAFT_231356</name>
</gene>
<accession>A0A1Y2ES86</accession>
<evidence type="ECO:0000256" key="1">
    <source>
        <dbReference type="SAM" id="SignalP"/>
    </source>
</evidence>
<comment type="caution">
    <text evidence="2">The sequence shown here is derived from an EMBL/GenBank/DDBJ whole genome shotgun (WGS) entry which is preliminary data.</text>
</comment>
<reference evidence="2 3" key="1">
    <citation type="submission" date="2016-07" db="EMBL/GenBank/DDBJ databases">
        <title>Pervasive Adenine N6-methylation of Active Genes in Fungi.</title>
        <authorList>
            <consortium name="DOE Joint Genome Institute"/>
            <person name="Mondo S.J."/>
            <person name="Dannebaum R.O."/>
            <person name="Kuo R.C."/>
            <person name="Labutti K."/>
            <person name="Haridas S."/>
            <person name="Kuo A."/>
            <person name="Salamov A."/>
            <person name="Ahrendt S.R."/>
            <person name="Lipzen A."/>
            <person name="Sullivan W."/>
            <person name="Andreopoulos W.B."/>
            <person name="Clum A."/>
            <person name="Lindquist E."/>
            <person name="Daum C."/>
            <person name="Ramamoorthy G.K."/>
            <person name="Gryganskyi A."/>
            <person name="Culley D."/>
            <person name="Magnuson J.K."/>
            <person name="James T.Y."/>
            <person name="O'Malley M.A."/>
            <person name="Stajich J.E."/>
            <person name="Spatafora J.W."/>
            <person name="Visel A."/>
            <person name="Grigoriev I.V."/>
        </authorList>
    </citation>
    <scope>NUCLEOTIDE SEQUENCE [LARGE SCALE GENOMIC DNA]</scope>
    <source>
        <strain evidence="2 3">12-1054</strain>
    </source>
</reference>
<dbReference type="RefSeq" id="XP_040721885.1">
    <property type="nucleotide sequence ID" value="XM_040866511.1"/>
</dbReference>
<dbReference type="EMBL" id="MCFI01000033">
    <property type="protein sequence ID" value="ORY73705.1"/>
    <property type="molecule type" value="Genomic_DNA"/>
</dbReference>
<proteinExistence type="predicted"/>
<dbReference type="Proteomes" id="UP000193685">
    <property type="component" value="Unassembled WGS sequence"/>
</dbReference>
<keyword evidence="1" id="KW-0732">Signal</keyword>
<sequence length="128" mass="14179">MWTLYYDLCLPLASCILATPESASFEWRATKLGGGCLPRGDVRTGENLGATGQREREVVVTCPCLFALTGIKFNDVRDPQVSRHQLHSSQDHVCQPGSGKHVAVDLLWRDRRKAAKERRSLDGVDMGP</sequence>
<evidence type="ECO:0000313" key="3">
    <source>
        <dbReference type="Proteomes" id="UP000193685"/>
    </source>
</evidence>
<feature type="signal peptide" evidence="1">
    <location>
        <begin position="1"/>
        <end position="18"/>
    </location>
</feature>
<name>A0A1Y2ES86_PROLT</name>
<protein>
    <recommendedName>
        <fullName evidence="4">Secreted protein</fullName>
    </recommendedName>
</protein>
<dbReference type="AlphaFoldDB" id="A0A1Y2ES86"/>